<keyword evidence="10" id="KW-1185">Reference proteome</keyword>
<dbReference type="PRINTS" id="PR00706">
    <property type="entry name" value="PYROGLUPTASE"/>
</dbReference>
<reference evidence="10" key="1">
    <citation type="submission" date="2019-02" db="EMBL/GenBank/DDBJ databases">
        <title>Deep-cultivation of Planctomycetes and their phenomic and genomic characterization uncovers novel biology.</title>
        <authorList>
            <person name="Wiegand S."/>
            <person name="Jogler M."/>
            <person name="Boedeker C."/>
            <person name="Pinto D."/>
            <person name="Vollmers J."/>
            <person name="Rivas-Marin E."/>
            <person name="Kohn T."/>
            <person name="Peeters S.H."/>
            <person name="Heuer A."/>
            <person name="Rast P."/>
            <person name="Oberbeckmann S."/>
            <person name="Bunk B."/>
            <person name="Jeske O."/>
            <person name="Meyerdierks A."/>
            <person name="Storesund J.E."/>
            <person name="Kallscheuer N."/>
            <person name="Luecker S."/>
            <person name="Lage O.M."/>
            <person name="Pohl T."/>
            <person name="Merkel B.J."/>
            <person name="Hornburger P."/>
            <person name="Mueller R.-W."/>
            <person name="Bruemmer F."/>
            <person name="Labrenz M."/>
            <person name="Spormann A.M."/>
            <person name="Op den Camp H."/>
            <person name="Overmann J."/>
            <person name="Amann R."/>
            <person name="Jetten M.S.M."/>
            <person name="Mascher T."/>
            <person name="Medema M.H."/>
            <person name="Devos D.P."/>
            <person name="Kaster A.-K."/>
            <person name="Ovreas L."/>
            <person name="Rohde M."/>
            <person name="Galperin M.Y."/>
            <person name="Jogler C."/>
        </authorList>
    </citation>
    <scope>NUCLEOTIDE SEQUENCE [LARGE SCALE GENOMIC DNA]</scope>
    <source>
        <strain evidence="10">Pan97</strain>
    </source>
</reference>
<name>A0A518CED3_9BACT</name>
<dbReference type="AlphaFoldDB" id="A0A518CED3"/>
<keyword evidence="3" id="KW-0963">Cytoplasm</keyword>
<dbReference type="Proteomes" id="UP000318626">
    <property type="component" value="Chromosome"/>
</dbReference>
<dbReference type="GO" id="GO:0006508">
    <property type="term" value="P:proteolysis"/>
    <property type="evidence" value="ECO:0007669"/>
    <property type="project" value="UniProtKB-KW"/>
</dbReference>
<dbReference type="SUPFAM" id="SSF53182">
    <property type="entry name" value="Pyrrolidone carboxyl peptidase (pyroglutamate aminopeptidase)"/>
    <property type="match status" value="1"/>
</dbReference>
<evidence type="ECO:0000256" key="4">
    <source>
        <dbReference type="ARBA" id="ARBA00022670"/>
    </source>
</evidence>
<dbReference type="InterPro" id="IPR016125">
    <property type="entry name" value="Peptidase_C15-like"/>
</dbReference>
<evidence type="ECO:0000256" key="5">
    <source>
        <dbReference type="ARBA" id="ARBA00022801"/>
    </source>
</evidence>
<evidence type="ECO:0000256" key="3">
    <source>
        <dbReference type="ARBA" id="ARBA00022490"/>
    </source>
</evidence>
<evidence type="ECO:0000256" key="7">
    <source>
        <dbReference type="ARBA" id="ARBA00030836"/>
    </source>
</evidence>
<keyword evidence="6" id="KW-0788">Thiol protease</keyword>
<comment type="similarity">
    <text evidence="1">Belongs to the peptidase C15 family.</text>
</comment>
<evidence type="ECO:0000256" key="1">
    <source>
        <dbReference type="ARBA" id="ARBA00006641"/>
    </source>
</evidence>
<evidence type="ECO:0000256" key="2">
    <source>
        <dbReference type="ARBA" id="ARBA00019191"/>
    </source>
</evidence>
<dbReference type="Pfam" id="PF01470">
    <property type="entry name" value="Peptidase_C15"/>
    <property type="match status" value="1"/>
</dbReference>
<evidence type="ECO:0000313" key="10">
    <source>
        <dbReference type="Proteomes" id="UP000318626"/>
    </source>
</evidence>
<dbReference type="PANTHER" id="PTHR23402">
    <property type="entry name" value="PROTEASE FAMILY C15 PYROGLUTAMYL-PEPTIDASE I-RELATED"/>
    <property type="match status" value="1"/>
</dbReference>
<dbReference type="GO" id="GO:0005829">
    <property type="term" value="C:cytosol"/>
    <property type="evidence" value="ECO:0007669"/>
    <property type="project" value="InterPro"/>
</dbReference>
<gene>
    <name evidence="9" type="primary">pcp</name>
    <name evidence="9" type="ORF">Pan97_46490</name>
</gene>
<dbReference type="KEGG" id="bvo:Pan97_46490"/>
<dbReference type="RefSeq" id="WP_144976545.1">
    <property type="nucleotide sequence ID" value="NZ_CP036289.1"/>
</dbReference>
<sequence>MMHRILITAFEPFLQYPTNASMQILTHWAEDNPGSDRIAFTTEILPVDYNLAEPRLGDLHADWFDFALHLGQSPRIDEYQLEMVALNLKSDPKTPTSPLSPFGPTAFASQLPLDTWCQDLREHDLPASVSFHAGTYLCNATYYWSMEIYRQRGLSDRSLFVHVPLIDMDQPNPEHAIRRGSRMLARLVRLIEGHLDVTQAPFA</sequence>
<proteinExistence type="inferred from homology"/>
<protein>
    <recommendedName>
        <fullName evidence="2">Pyrrolidone-carboxylate peptidase</fullName>
    </recommendedName>
    <alternativeName>
        <fullName evidence="7">5-oxoprolyl-peptidase</fullName>
    </alternativeName>
    <alternativeName>
        <fullName evidence="8">Pyroglutamyl-peptidase I</fullName>
    </alternativeName>
</protein>
<dbReference type="Gene3D" id="3.40.630.20">
    <property type="entry name" value="Peptidase C15, pyroglutamyl peptidase I-like"/>
    <property type="match status" value="1"/>
</dbReference>
<dbReference type="GO" id="GO:0016920">
    <property type="term" value="F:pyroglutamyl-peptidase activity"/>
    <property type="evidence" value="ECO:0007669"/>
    <property type="project" value="InterPro"/>
</dbReference>
<accession>A0A518CED3</accession>
<evidence type="ECO:0000256" key="6">
    <source>
        <dbReference type="ARBA" id="ARBA00022807"/>
    </source>
</evidence>
<dbReference type="InterPro" id="IPR000816">
    <property type="entry name" value="Peptidase_C15"/>
</dbReference>
<dbReference type="InterPro" id="IPR036440">
    <property type="entry name" value="Peptidase_C15-like_sf"/>
</dbReference>
<keyword evidence="5 9" id="KW-0378">Hydrolase</keyword>
<dbReference type="EMBL" id="CP036289">
    <property type="protein sequence ID" value="QDU77577.1"/>
    <property type="molecule type" value="Genomic_DNA"/>
</dbReference>
<dbReference type="OrthoDB" id="9779738at2"/>
<dbReference type="PANTHER" id="PTHR23402:SF1">
    <property type="entry name" value="PYROGLUTAMYL-PEPTIDASE I"/>
    <property type="match status" value="1"/>
</dbReference>
<organism evidence="9 10">
    <name type="scientific">Bremerella volcania</name>
    <dbReference type="NCBI Taxonomy" id="2527984"/>
    <lineage>
        <taxon>Bacteria</taxon>
        <taxon>Pseudomonadati</taxon>
        <taxon>Planctomycetota</taxon>
        <taxon>Planctomycetia</taxon>
        <taxon>Pirellulales</taxon>
        <taxon>Pirellulaceae</taxon>
        <taxon>Bremerella</taxon>
    </lineage>
</organism>
<evidence type="ECO:0000256" key="8">
    <source>
        <dbReference type="ARBA" id="ARBA00031559"/>
    </source>
</evidence>
<keyword evidence="4" id="KW-0645">Protease</keyword>
<evidence type="ECO:0000313" key="9">
    <source>
        <dbReference type="EMBL" id="QDU77577.1"/>
    </source>
</evidence>